<organism evidence="1">
    <name type="scientific">uncultured Eubacteriales bacterium</name>
    <dbReference type="NCBI Taxonomy" id="172733"/>
    <lineage>
        <taxon>Bacteria</taxon>
        <taxon>Bacillati</taxon>
        <taxon>Bacillota</taxon>
        <taxon>Clostridia</taxon>
        <taxon>Eubacteriales</taxon>
        <taxon>environmental samples</taxon>
    </lineage>
</organism>
<dbReference type="Gene3D" id="3.40.50.360">
    <property type="match status" value="1"/>
</dbReference>
<dbReference type="AlphaFoldDB" id="A0A212KG29"/>
<reference evidence="1" key="1">
    <citation type="submission" date="2016-04" db="EMBL/GenBank/DDBJ databases">
        <authorList>
            <person name="Evans L.H."/>
            <person name="Alamgir A."/>
            <person name="Owens N."/>
            <person name="Weber N.D."/>
            <person name="Virtaneva K."/>
            <person name="Barbian K."/>
            <person name="Babar A."/>
            <person name="Rosenke K."/>
        </authorList>
    </citation>
    <scope>NUCLEOTIDE SEQUENCE</scope>
    <source>
        <strain evidence="1">86</strain>
    </source>
</reference>
<name>A0A212KG29_9FIRM</name>
<dbReference type="GO" id="GO:0010181">
    <property type="term" value="F:FMN binding"/>
    <property type="evidence" value="ECO:0007669"/>
    <property type="project" value="InterPro"/>
</dbReference>
<sequence>MKTIIVYFSFGGSTKKEAERLSSQLDAPLYQVKEEHKRSLFTAFAPGGFMAMQRKTVAIQPLYIDLNNYDRIIIGCPVWAGYPAPAFNAIVECLPVGKDVEIFLCSGGSGTQKSEQGTRALVEKKGCTVVSYRDVHTGTKPGKMKE</sequence>
<dbReference type="GO" id="GO:0016651">
    <property type="term" value="F:oxidoreductase activity, acting on NAD(P)H"/>
    <property type="evidence" value="ECO:0007669"/>
    <property type="project" value="UniProtKB-ARBA"/>
</dbReference>
<accession>A0A212KG29</accession>
<evidence type="ECO:0000313" key="1">
    <source>
        <dbReference type="EMBL" id="SBW10495.1"/>
    </source>
</evidence>
<protein>
    <submittedName>
        <fullName evidence="1">Putative Flavodoxin</fullName>
    </submittedName>
</protein>
<gene>
    <name evidence="1" type="ORF">KL86CLO1_12949</name>
</gene>
<dbReference type="SUPFAM" id="SSF52218">
    <property type="entry name" value="Flavoproteins"/>
    <property type="match status" value="1"/>
</dbReference>
<dbReference type="InterPro" id="IPR029039">
    <property type="entry name" value="Flavoprotein-like_sf"/>
</dbReference>
<dbReference type="EMBL" id="FLUN01000001">
    <property type="protein sequence ID" value="SBW10495.1"/>
    <property type="molecule type" value="Genomic_DNA"/>
</dbReference>
<proteinExistence type="predicted"/>